<dbReference type="Proteomes" id="UP000178449">
    <property type="component" value="Unassembled WGS sequence"/>
</dbReference>
<evidence type="ECO:0000313" key="2">
    <source>
        <dbReference type="Proteomes" id="UP000178449"/>
    </source>
</evidence>
<sequence length="77" mass="8574">MIASMLVFGLVMLGMSLGVIFAGKTIKKSCGGSSNCDVDEGKIPSCDFCENPEEEKRVCERRKRRVKEAQSRMLKPF</sequence>
<evidence type="ECO:0000313" key="1">
    <source>
        <dbReference type="EMBL" id="OGG96246.1"/>
    </source>
</evidence>
<evidence type="ECO:0008006" key="3">
    <source>
        <dbReference type="Google" id="ProtNLM"/>
    </source>
</evidence>
<reference evidence="1 2" key="1">
    <citation type="journal article" date="2016" name="Nat. Commun.">
        <title>Thousands of microbial genomes shed light on interconnected biogeochemical processes in an aquifer system.</title>
        <authorList>
            <person name="Anantharaman K."/>
            <person name="Brown C.T."/>
            <person name="Hug L.A."/>
            <person name="Sharon I."/>
            <person name="Castelle C.J."/>
            <person name="Probst A.J."/>
            <person name="Thomas B.C."/>
            <person name="Singh A."/>
            <person name="Wilkins M.J."/>
            <person name="Karaoz U."/>
            <person name="Brodie E.L."/>
            <person name="Williams K.H."/>
            <person name="Hubbard S.S."/>
            <person name="Banfield J.F."/>
        </authorList>
    </citation>
    <scope>NUCLEOTIDE SEQUENCE [LARGE SCALE GENOMIC DNA]</scope>
</reference>
<dbReference type="EMBL" id="MFNE01000017">
    <property type="protein sequence ID" value="OGG96246.1"/>
    <property type="molecule type" value="Genomic_DNA"/>
</dbReference>
<proteinExistence type="predicted"/>
<dbReference type="AlphaFoldDB" id="A0A1F6GDQ3"/>
<name>A0A1F6GDQ3_9PROT</name>
<protein>
    <recommendedName>
        <fullName evidence="3">(Na+)-NQR maturation NqrM</fullName>
    </recommendedName>
</protein>
<accession>A0A1F6GDQ3</accession>
<organism evidence="1 2">
    <name type="scientific">Candidatus Lambdaproteobacteria bacterium RIFOXYD2_FULL_50_16</name>
    <dbReference type="NCBI Taxonomy" id="1817772"/>
    <lineage>
        <taxon>Bacteria</taxon>
        <taxon>Pseudomonadati</taxon>
        <taxon>Pseudomonadota</taxon>
        <taxon>Candidatus Lambdaproteobacteria</taxon>
    </lineage>
</organism>
<dbReference type="STRING" id="1817772.A2527_04350"/>
<gene>
    <name evidence="1" type="ORF">A2527_04350</name>
</gene>
<comment type="caution">
    <text evidence="1">The sequence shown here is derived from an EMBL/GenBank/DDBJ whole genome shotgun (WGS) entry which is preliminary data.</text>
</comment>